<accession>A0A2M7QE46</accession>
<evidence type="ECO:0000313" key="3">
    <source>
        <dbReference type="Proteomes" id="UP000230108"/>
    </source>
</evidence>
<dbReference type="SUPFAM" id="SSF55008">
    <property type="entry name" value="HMA, heavy metal-associated domain"/>
    <property type="match status" value="1"/>
</dbReference>
<dbReference type="CDD" id="cd00371">
    <property type="entry name" value="HMA"/>
    <property type="match status" value="1"/>
</dbReference>
<dbReference type="Pfam" id="PF00403">
    <property type="entry name" value="HMA"/>
    <property type="match status" value="1"/>
</dbReference>
<protein>
    <submittedName>
        <fullName evidence="2">Heavy metal transporter</fullName>
    </submittedName>
</protein>
<feature type="domain" description="HMA" evidence="1">
    <location>
        <begin position="3"/>
        <end position="68"/>
    </location>
</feature>
<organism evidence="2 3">
    <name type="scientific">Candidatus Roizmanbacteria bacterium CG_4_10_14_0_8_um_filter_39_9</name>
    <dbReference type="NCBI Taxonomy" id="1974829"/>
    <lineage>
        <taxon>Bacteria</taxon>
        <taxon>Candidatus Roizmaniibacteriota</taxon>
    </lineage>
</organism>
<comment type="caution">
    <text evidence="2">The sequence shown here is derived from an EMBL/GenBank/DDBJ whole genome shotgun (WGS) entry which is preliminary data.</text>
</comment>
<sequence length="71" mass="7717">MKYTTKFQLSGLTCGACEKVITKRLQVIEGVEKVQVSAQNGETSIIASRAISKDEVTEALQGTHYTVINSL</sequence>
<name>A0A2M7QE46_9BACT</name>
<evidence type="ECO:0000313" key="2">
    <source>
        <dbReference type="EMBL" id="PIY69150.1"/>
    </source>
</evidence>
<gene>
    <name evidence="2" type="ORF">COY90_02190</name>
</gene>
<dbReference type="Gene3D" id="3.30.70.100">
    <property type="match status" value="1"/>
</dbReference>
<dbReference type="InterPro" id="IPR036163">
    <property type="entry name" value="HMA_dom_sf"/>
</dbReference>
<dbReference type="InterPro" id="IPR006121">
    <property type="entry name" value="HMA_dom"/>
</dbReference>
<dbReference type="EMBL" id="PFLF01000048">
    <property type="protein sequence ID" value="PIY69150.1"/>
    <property type="molecule type" value="Genomic_DNA"/>
</dbReference>
<dbReference type="Proteomes" id="UP000230108">
    <property type="component" value="Unassembled WGS sequence"/>
</dbReference>
<proteinExistence type="predicted"/>
<dbReference type="AlphaFoldDB" id="A0A2M7QE46"/>
<reference evidence="3" key="1">
    <citation type="submission" date="2017-09" db="EMBL/GenBank/DDBJ databases">
        <title>Depth-based differentiation of microbial function through sediment-hosted aquifers and enrichment of novel symbionts in the deep terrestrial subsurface.</title>
        <authorList>
            <person name="Probst A.J."/>
            <person name="Ladd B."/>
            <person name="Jarett J.K."/>
            <person name="Geller-Mcgrath D.E."/>
            <person name="Sieber C.M.K."/>
            <person name="Emerson J.B."/>
            <person name="Anantharaman K."/>
            <person name="Thomas B.C."/>
            <person name="Malmstrom R."/>
            <person name="Stieglmeier M."/>
            <person name="Klingl A."/>
            <person name="Woyke T."/>
            <person name="Ryan C.M."/>
            <person name="Banfield J.F."/>
        </authorList>
    </citation>
    <scope>NUCLEOTIDE SEQUENCE [LARGE SCALE GENOMIC DNA]</scope>
</reference>
<dbReference type="PROSITE" id="PS50846">
    <property type="entry name" value="HMA_2"/>
    <property type="match status" value="1"/>
</dbReference>
<dbReference type="GO" id="GO:0046872">
    <property type="term" value="F:metal ion binding"/>
    <property type="evidence" value="ECO:0007669"/>
    <property type="project" value="InterPro"/>
</dbReference>
<evidence type="ECO:0000259" key="1">
    <source>
        <dbReference type="PROSITE" id="PS50846"/>
    </source>
</evidence>